<comment type="cofactor">
    <cofactor evidence="10">
        <name>Mn(2+)</name>
        <dbReference type="ChEBI" id="CHEBI:29035"/>
    </cofactor>
    <cofactor evidence="10">
        <name>Fe(2+)</name>
        <dbReference type="ChEBI" id="CHEBI:29033"/>
    </cofactor>
    <text evidence="10">Binds 1 Mn(2+) or Fe(2+) ion per subunit.</text>
</comment>
<feature type="binding site" evidence="10">
    <location>
        <position position="123"/>
    </location>
    <ligand>
        <name>Fe cation</name>
        <dbReference type="ChEBI" id="CHEBI:24875"/>
    </ligand>
</feature>
<dbReference type="CDD" id="cd07153">
    <property type="entry name" value="Fur_like"/>
    <property type="match status" value="1"/>
</dbReference>
<comment type="subcellular location">
    <subcellularLocation>
        <location evidence="1">Cytoplasm</location>
    </subcellularLocation>
</comment>
<dbReference type="GO" id="GO:0005737">
    <property type="term" value="C:cytoplasm"/>
    <property type="evidence" value="ECO:0007669"/>
    <property type="project" value="UniProtKB-SubCell"/>
</dbReference>
<evidence type="ECO:0000256" key="9">
    <source>
        <dbReference type="PIRSR" id="PIRSR602481-1"/>
    </source>
</evidence>
<evidence type="ECO:0000256" key="8">
    <source>
        <dbReference type="ARBA" id="ARBA00023163"/>
    </source>
</evidence>
<dbReference type="Proteomes" id="UP000656813">
    <property type="component" value="Unassembled WGS sequence"/>
</dbReference>
<keyword evidence="10" id="KW-0408">Iron</keyword>
<keyword evidence="4" id="KW-0678">Repressor</keyword>
<dbReference type="Gene3D" id="3.30.1490.190">
    <property type="match status" value="1"/>
</dbReference>
<evidence type="ECO:0000256" key="10">
    <source>
        <dbReference type="PIRSR" id="PIRSR602481-2"/>
    </source>
</evidence>
<proteinExistence type="inferred from homology"/>
<dbReference type="RefSeq" id="WP_188496115.1">
    <property type="nucleotide sequence ID" value="NZ_BMFV01000004.1"/>
</dbReference>
<protein>
    <submittedName>
        <fullName evidence="11">Transcriptional repressor</fullName>
    </submittedName>
</protein>
<gene>
    <name evidence="11" type="ORF">GCM10007096_08060</name>
</gene>
<dbReference type="GO" id="GO:0000976">
    <property type="term" value="F:transcription cis-regulatory region binding"/>
    <property type="evidence" value="ECO:0007669"/>
    <property type="project" value="TreeGrafter"/>
</dbReference>
<feature type="binding site" evidence="9">
    <location>
        <position position="95"/>
    </location>
    <ligand>
        <name>Zn(2+)</name>
        <dbReference type="ChEBI" id="CHEBI:29105"/>
    </ligand>
</feature>
<keyword evidence="12" id="KW-1185">Reference proteome</keyword>
<name>A0A8J2ZTP2_9BACL</name>
<dbReference type="GO" id="GO:0003700">
    <property type="term" value="F:DNA-binding transcription factor activity"/>
    <property type="evidence" value="ECO:0007669"/>
    <property type="project" value="InterPro"/>
</dbReference>
<feature type="binding site" evidence="9">
    <location>
        <position position="98"/>
    </location>
    <ligand>
        <name>Zn(2+)</name>
        <dbReference type="ChEBI" id="CHEBI:29105"/>
    </ligand>
</feature>
<dbReference type="Gene3D" id="1.10.10.10">
    <property type="entry name" value="Winged helix-like DNA-binding domain superfamily/Winged helix DNA-binding domain"/>
    <property type="match status" value="1"/>
</dbReference>
<evidence type="ECO:0000256" key="3">
    <source>
        <dbReference type="ARBA" id="ARBA00022490"/>
    </source>
</evidence>
<evidence type="ECO:0000256" key="6">
    <source>
        <dbReference type="ARBA" id="ARBA00023015"/>
    </source>
</evidence>
<organism evidence="11 12">
    <name type="scientific">Pullulanibacillus pueri</name>
    <dbReference type="NCBI Taxonomy" id="1437324"/>
    <lineage>
        <taxon>Bacteria</taxon>
        <taxon>Bacillati</taxon>
        <taxon>Bacillota</taxon>
        <taxon>Bacilli</taxon>
        <taxon>Bacillales</taxon>
        <taxon>Sporolactobacillaceae</taxon>
        <taxon>Pullulanibacillus</taxon>
    </lineage>
</organism>
<dbReference type="PANTHER" id="PTHR33202">
    <property type="entry name" value="ZINC UPTAKE REGULATION PROTEIN"/>
    <property type="match status" value="1"/>
</dbReference>
<accession>A0A8J2ZTP2</accession>
<evidence type="ECO:0000256" key="5">
    <source>
        <dbReference type="ARBA" id="ARBA00022833"/>
    </source>
</evidence>
<dbReference type="InterPro" id="IPR002481">
    <property type="entry name" value="FUR"/>
</dbReference>
<comment type="similarity">
    <text evidence="2">Belongs to the Fur family.</text>
</comment>
<dbReference type="EMBL" id="BMFV01000004">
    <property type="protein sequence ID" value="GGH76925.1"/>
    <property type="molecule type" value="Genomic_DNA"/>
</dbReference>
<dbReference type="GO" id="GO:0045892">
    <property type="term" value="P:negative regulation of DNA-templated transcription"/>
    <property type="evidence" value="ECO:0007669"/>
    <property type="project" value="TreeGrafter"/>
</dbReference>
<evidence type="ECO:0000256" key="1">
    <source>
        <dbReference type="ARBA" id="ARBA00004496"/>
    </source>
</evidence>
<evidence type="ECO:0000256" key="4">
    <source>
        <dbReference type="ARBA" id="ARBA00022491"/>
    </source>
</evidence>
<keyword evidence="8" id="KW-0804">Transcription</keyword>
<evidence type="ECO:0000313" key="12">
    <source>
        <dbReference type="Proteomes" id="UP000656813"/>
    </source>
</evidence>
<evidence type="ECO:0000256" key="2">
    <source>
        <dbReference type="ARBA" id="ARBA00007957"/>
    </source>
</evidence>
<evidence type="ECO:0000256" key="7">
    <source>
        <dbReference type="ARBA" id="ARBA00023125"/>
    </source>
</evidence>
<comment type="caution">
    <text evidence="11">The sequence shown here is derived from an EMBL/GenBank/DDBJ whole genome shotgun (WGS) entry which is preliminary data.</text>
</comment>
<keyword evidence="5 9" id="KW-0862">Zinc</keyword>
<feature type="binding site" evidence="10">
    <location>
        <position position="89"/>
    </location>
    <ligand>
        <name>Fe cation</name>
        <dbReference type="ChEBI" id="CHEBI:24875"/>
    </ligand>
</feature>
<dbReference type="PANTHER" id="PTHR33202:SF1">
    <property type="entry name" value="FERRIC UPTAKE REGULATION PROTEIN"/>
    <property type="match status" value="1"/>
</dbReference>
<comment type="cofactor">
    <cofactor evidence="9">
        <name>Zn(2+)</name>
        <dbReference type="ChEBI" id="CHEBI:29105"/>
    </cofactor>
    <text evidence="9">Binds 1 zinc ion per subunit.</text>
</comment>
<dbReference type="Pfam" id="PF01475">
    <property type="entry name" value="FUR"/>
    <property type="match status" value="1"/>
</dbReference>
<keyword evidence="3" id="KW-0963">Cytoplasm</keyword>
<dbReference type="InterPro" id="IPR036388">
    <property type="entry name" value="WH-like_DNA-bd_sf"/>
</dbReference>
<keyword evidence="9" id="KW-0479">Metal-binding</keyword>
<dbReference type="SUPFAM" id="SSF46785">
    <property type="entry name" value="Winged helix' DNA-binding domain"/>
    <property type="match status" value="1"/>
</dbReference>
<dbReference type="InterPro" id="IPR043135">
    <property type="entry name" value="Fur_C"/>
</dbReference>
<keyword evidence="7" id="KW-0238">DNA-binding</keyword>
<reference evidence="11" key="1">
    <citation type="journal article" date="2014" name="Int. J. Syst. Evol. Microbiol.">
        <title>Complete genome sequence of Corynebacterium casei LMG S-19264T (=DSM 44701T), isolated from a smear-ripened cheese.</title>
        <authorList>
            <consortium name="US DOE Joint Genome Institute (JGI-PGF)"/>
            <person name="Walter F."/>
            <person name="Albersmeier A."/>
            <person name="Kalinowski J."/>
            <person name="Ruckert C."/>
        </authorList>
    </citation>
    <scope>NUCLEOTIDE SEQUENCE</scope>
    <source>
        <strain evidence="11">CGMCC 1.12777</strain>
    </source>
</reference>
<keyword evidence="6" id="KW-0805">Transcription regulation</keyword>
<feature type="binding site" evidence="9">
    <location>
        <position position="134"/>
    </location>
    <ligand>
        <name>Zn(2+)</name>
        <dbReference type="ChEBI" id="CHEBI:29105"/>
    </ligand>
</feature>
<dbReference type="GO" id="GO:1900376">
    <property type="term" value="P:regulation of secondary metabolite biosynthetic process"/>
    <property type="evidence" value="ECO:0007669"/>
    <property type="project" value="TreeGrafter"/>
</dbReference>
<dbReference type="InterPro" id="IPR036390">
    <property type="entry name" value="WH_DNA-bd_sf"/>
</dbReference>
<dbReference type="AlphaFoldDB" id="A0A8J2ZTP2"/>
<evidence type="ECO:0000313" key="11">
    <source>
        <dbReference type="EMBL" id="GGH76925.1"/>
    </source>
</evidence>
<feature type="binding site" evidence="9">
    <location>
        <position position="131"/>
    </location>
    <ligand>
        <name>Zn(2+)</name>
        <dbReference type="ChEBI" id="CHEBI:29105"/>
    </ligand>
</feature>
<reference evidence="11" key="2">
    <citation type="submission" date="2020-09" db="EMBL/GenBank/DDBJ databases">
        <authorList>
            <person name="Sun Q."/>
            <person name="Zhou Y."/>
        </authorList>
    </citation>
    <scope>NUCLEOTIDE SEQUENCE</scope>
    <source>
        <strain evidence="11">CGMCC 1.12777</strain>
    </source>
</reference>
<dbReference type="GO" id="GO:0008270">
    <property type="term" value="F:zinc ion binding"/>
    <property type="evidence" value="ECO:0007669"/>
    <property type="project" value="TreeGrafter"/>
</dbReference>
<sequence>MTIDEALQQLKEKGYKITHKREEILEFLKEQNRYTSVKEVIDHLKADYPGLSFETIYRNLALFAELGILEETELEGEKRFQLSCGTDHHHHHLICLSCGKTRTIQNCPMISVPEIADFDITGHKFEVYGYCEACR</sequence>